<gene>
    <name evidence="3" type="ORF">GCM10023196_048520</name>
</gene>
<dbReference type="EMBL" id="BAABHK010000006">
    <property type="protein sequence ID" value="GAA4629123.1"/>
    <property type="molecule type" value="Genomic_DNA"/>
</dbReference>
<protein>
    <submittedName>
        <fullName evidence="3">DUF917 domain-containing protein</fullName>
    </submittedName>
</protein>
<dbReference type="InterPro" id="IPR048350">
    <property type="entry name" value="S-Me-THD-like_C"/>
</dbReference>
<proteinExistence type="predicted"/>
<dbReference type="InterPro" id="IPR027479">
    <property type="entry name" value="S-Me-THD_N_sf"/>
</dbReference>
<dbReference type="InterPro" id="IPR010318">
    <property type="entry name" value="S-Me-THD_N"/>
</dbReference>
<dbReference type="Gene3D" id="2.40.390.10">
    <property type="entry name" value="CV3147-like"/>
    <property type="match status" value="1"/>
</dbReference>
<dbReference type="Pfam" id="PF20906">
    <property type="entry name" value="S-Me-THD_C"/>
    <property type="match status" value="1"/>
</dbReference>
<organism evidence="3 4">
    <name type="scientific">Actinoallomurus vinaceus</name>
    <dbReference type="NCBI Taxonomy" id="1080074"/>
    <lineage>
        <taxon>Bacteria</taxon>
        <taxon>Bacillati</taxon>
        <taxon>Actinomycetota</taxon>
        <taxon>Actinomycetes</taxon>
        <taxon>Streptosporangiales</taxon>
        <taxon>Thermomonosporaceae</taxon>
        <taxon>Actinoallomurus</taxon>
    </lineage>
</organism>
<reference evidence="4" key="1">
    <citation type="journal article" date="2019" name="Int. J. Syst. Evol. Microbiol.">
        <title>The Global Catalogue of Microorganisms (GCM) 10K type strain sequencing project: providing services to taxonomists for standard genome sequencing and annotation.</title>
        <authorList>
            <consortium name="The Broad Institute Genomics Platform"/>
            <consortium name="The Broad Institute Genome Sequencing Center for Infectious Disease"/>
            <person name="Wu L."/>
            <person name="Ma J."/>
        </authorList>
    </citation>
    <scope>NUCLEOTIDE SEQUENCE [LARGE SCALE GENOMIC DNA]</scope>
    <source>
        <strain evidence="4">JCM 17939</strain>
    </source>
</reference>
<dbReference type="Gene3D" id="3.40.1610.10">
    <property type="entry name" value="CV3147-like domain"/>
    <property type="match status" value="1"/>
</dbReference>
<feature type="domain" description="S-Me-THD N-terminal" evidence="1">
    <location>
        <begin position="4"/>
        <end position="159"/>
    </location>
</feature>
<comment type="caution">
    <text evidence="3">The sequence shown here is derived from an EMBL/GenBank/DDBJ whole genome shotgun (WGS) entry which is preliminary data.</text>
</comment>
<dbReference type="Proteomes" id="UP001501442">
    <property type="component" value="Unassembled WGS sequence"/>
</dbReference>
<evidence type="ECO:0000313" key="4">
    <source>
        <dbReference type="Proteomes" id="UP001501442"/>
    </source>
</evidence>
<dbReference type="SUPFAM" id="SSF160991">
    <property type="entry name" value="CV3147-like"/>
    <property type="match status" value="1"/>
</dbReference>
<evidence type="ECO:0000313" key="3">
    <source>
        <dbReference type="EMBL" id="GAA4629123.1"/>
    </source>
</evidence>
<sequence length="355" mass="37078">MTLDDLPALARGCAILGTGGGGHVETGVLKAAKAIAEFGEVPVVPLADVPPDGLILPLSGIGAPTVGHEMLMSGEEPVLIRDEVERLFGRPVAAVMSSEIGGSNGVSPVAWAARLGLPLVDADGMGRAFPEVQMVAMYVAGRPVNVVVLADVQGNLTTIRPVDGLWAERIARAVCVACGASALMADYVLTGEEARGSVIEGTVSAALAIGAAVLNSAEPLNALREALDATVLINGKVIDVERRTGGGFVRGSLIIEGTGDDRGRLLRVEIQNENLIALEDGRLRASVPDLITVVDAQTADAISTESLRYGQRVAVLSWPCDPIWRTERGLATAGPRVFGYDIDYTPVEELTHVRP</sequence>
<feature type="domain" description="S-Me-THD-like C-terminal" evidence="2">
    <location>
        <begin position="164"/>
        <end position="347"/>
    </location>
</feature>
<evidence type="ECO:0000259" key="1">
    <source>
        <dbReference type="Pfam" id="PF06032"/>
    </source>
</evidence>
<evidence type="ECO:0000259" key="2">
    <source>
        <dbReference type="Pfam" id="PF20906"/>
    </source>
</evidence>
<accession>A0ABP8UFC8</accession>
<keyword evidence="4" id="KW-1185">Reference proteome</keyword>
<dbReference type="InterPro" id="IPR024071">
    <property type="entry name" value="S-Me-THD_C_sf"/>
</dbReference>
<dbReference type="Pfam" id="PF06032">
    <property type="entry name" value="S-Me-THD_N"/>
    <property type="match status" value="1"/>
</dbReference>
<name>A0ABP8UFC8_9ACTN</name>